<feature type="binding site" evidence="9">
    <location>
        <position position="508"/>
    </location>
    <ligand>
        <name>Zn(2+)</name>
        <dbReference type="ChEBI" id="CHEBI:29105"/>
        <label>1</label>
    </ligand>
</feature>
<evidence type="ECO:0000256" key="3">
    <source>
        <dbReference type="ARBA" id="ARBA00022723"/>
    </source>
</evidence>
<feature type="compositionally biased region" description="Basic residues" evidence="12">
    <location>
        <begin position="530"/>
        <end position="539"/>
    </location>
</feature>
<dbReference type="CDD" id="cd16859">
    <property type="entry name" value="ING_ING4_5"/>
    <property type="match status" value="1"/>
</dbReference>
<dbReference type="Proteomes" id="UP000027361">
    <property type="component" value="Unassembled WGS sequence"/>
</dbReference>
<keyword evidence="3 9" id="KW-0479">Metal-binding</keyword>
<comment type="caution">
    <text evidence="14">The sequence shown here is derived from an EMBL/GenBank/DDBJ whole genome shotgun (WGS) entry which is preliminary data.</text>
</comment>
<evidence type="ECO:0000313" key="15">
    <source>
        <dbReference type="Proteomes" id="UP000027361"/>
    </source>
</evidence>
<keyword evidence="6 11" id="KW-0156">Chromatin regulator</keyword>
<gene>
    <name evidence="14" type="ORF">K437DRAFT_259398</name>
</gene>
<protein>
    <recommendedName>
        <fullName evidence="11">Chromatin modification-related protein</fullName>
    </recommendedName>
</protein>
<dbReference type="GO" id="GO:0008270">
    <property type="term" value="F:zinc ion binding"/>
    <property type="evidence" value="ECO:0007669"/>
    <property type="project" value="UniProtKB-KW"/>
</dbReference>
<name>A0A066VI97_TILAU</name>
<proteinExistence type="inferred from homology"/>
<keyword evidence="7 11" id="KW-0539">Nucleus</keyword>
<evidence type="ECO:0000313" key="14">
    <source>
        <dbReference type="EMBL" id="KDN38449.1"/>
    </source>
</evidence>
<dbReference type="PANTHER" id="PTHR10333">
    <property type="entry name" value="INHIBITOR OF GROWTH PROTEIN"/>
    <property type="match status" value="1"/>
</dbReference>
<dbReference type="InParanoid" id="A0A066VI97"/>
<feature type="compositionally biased region" description="Low complexity" evidence="12">
    <location>
        <begin position="307"/>
        <end position="319"/>
    </location>
</feature>
<evidence type="ECO:0000256" key="1">
    <source>
        <dbReference type="ARBA" id="ARBA00004123"/>
    </source>
</evidence>
<dbReference type="PANTHER" id="PTHR10333:SF42">
    <property type="entry name" value="INHIBITOR OF GROWTH PROTEIN 5"/>
    <property type="match status" value="1"/>
</dbReference>
<feature type="site" description="Histone H3K4me3 binding" evidence="8">
    <location>
        <position position="494"/>
    </location>
</feature>
<comment type="similarity">
    <text evidence="2 11">Belongs to the ING family.</text>
</comment>
<comment type="domain">
    <text evidence="11">The PHD-type zinc finger mediates the binding to H3K4me3.</text>
</comment>
<evidence type="ECO:0000256" key="5">
    <source>
        <dbReference type="ARBA" id="ARBA00022833"/>
    </source>
</evidence>
<keyword evidence="4 10" id="KW-0863">Zinc-finger</keyword>
<feature type="region of interest" description="Disordered" evidence="12">
    <location>
        <begin position="1"/>
        <end position="35"/>
    </location>
</feature>
<dbReference type="EMBL" id="JMSN01000118">
    <property type="protein sequence ID" value="KDN38449.1"/>
    <property type="molecule type" value="Genomic_DNA"/>
</dbReference>
<dbReference type="FunFam" id="3.30.40.10:FF:000535">
    <property type="entry name" value="Chromatin modification-related protein"/>
    <property type="match status" value="1"/>
</dbReference>
<dbReference type="InterPro" id="IPR019787">
    <property type="entry name" value="Znf_PHD-finger"/>
</dbReference>
<evidence type="ECO:0000256" key="10">
    <source>
        <dbReference type="PROSITE-ProRule" id="PRU00146"/>
    </source>
</evidence>
<keyword evidence="5 9" id="KW-0862">Zinc</keyword>
<evidence type="ECO:0000256" key="7">
    <source>
        <dbReference type="ARBA" id="ARBA00023242"/>
    </source>
</evidence>
<feature type="binding site" evidence="9">
    <location>
        <position position="524"/>
    </location>
    <ligand>
        <name>Zn(2+)</name>
        <dbReference type="ChEBI" id="CHEBI:29105"/>
        <label>2</label>
    </ligand>
</feature>
<dbReference type="GO" id="GO:0006325">
    <property type="term" value="P:chromatin organization"/>
    <property type="evidence" value="ECO:0007669"/>
    <property type="project" value="UniProtKB-KW"/>
</dbReference>
<dbReference type="GO" id="GO:0005634">
    <property type="term" value="C:nucleus"/>
    <property type="evidence" value="ECO:0007669"/>
    <property type="project" value="UniProtKB-SubCell"/>
</dbReference>
<dbReference type="STRING" id="1037660.A0A066VI97"/>
<reference evidence="14 15" key="1">
    <citation type="submission" date="2014-05" db="EMBL/GenBank/DDBJ databases">
        <title>Draft genome sequence of a rare smut relative, Tilletiaria anomala UBC 951.</title>
        <authorList>
            <consortium name="DOE Joint Genome Institute"/>
            <person name="Toome M."/>
            <person name="Kuo A."/>
            <person name="Henrissat B."/>
            <person name="Lipzen A."/>
            <person name="Tritt A."/>
            <person name="Yoshinaga Y."/>
            <person name="Zane M."/>
            <person name="Barry K."/>
            <person name="Grigoriev I.V."/>
            <person name="Spatafora J.W."/>
            <person name="Aimea M.C."/>
        </authorList>
    </citation>
    <scope>NUCLEOTIDE SEQUENCE [LARGE SCALE GENOMIC DNA]</scope>
    <source>
        <strain evidence="14 15">UBC 951</strain>
    </source>
</reference>
<feature type="binding site" evidence="9">
    <location>
        <position position="497"/>
    </location>
    <ligand>
        <name>Zn(2+)</name>
        <dbReference type="ChEBI" id="CHEBI:29105"/>
        <label>2</label>
    </ligand>
</feature>
<evidence type="ECO:0000256" key="4">
    <source>
        <dbReference type="ARBA" id="ARBA00022771"/>
    </source>
</evidence>
<feature type="compositionally biased region" description="Polar residues" evidence="12">
    <location>
        <begin position="337"/>
        <end position="348"/>
    </location>
</feature>
<feature type="site" description="Histone H3K4me3 binding" evidence="8">
    <location>
        <position position="506"/>
    </location>
</feature>
<dbReference type="RefSeq" id="XP_013240716.1">
    <property type="nucleotide sequence ID" value="XM_013385262.1"/>
</dbReference>
<feature type="region of interest" description="Disordered" evidence="12">
    <location>
        <begin position="247"/>
        <end position="268"/>
    </location>
</feature>
<comment type="function">
    <text evidence="11">Component of an histone acetyltransferase complex.</text>
</comment>
<evidence type="ECO:0000256" key="11">
    <source>
        <dbReference type="RuleBase" id="RU361213"/>
    </source>
</evidence>
<evidence type="ECO:0000256" key="8">
    <source>
        <dbReference type="PIRSR" id="PIRSR628651-50"/>
    </source>
</evidence>
<dbReference type="GO" id="GO:0000785">
    <property type="term" value="C:chromatin"/>
    <property type="evidence" value="ECO:0007669"/>
    <property type="project" value="UniProtKB-ARBA"/>
</dbReference>
<dbReference type="OrthoDB" id="2505961at2759"/>
<feature type="region of interest" description="Disordered" evidence="12">
    <location>
        <begin position="293"/>
        <end position="474"/>
    </location>
</feature>
<dbReference type="PROSITE" id="PS01359">
    <property type="entry name" value="ZF_PHD_1"/>
    <property type="match status" value="1"/>
</dbReference>
<dbReference type="InterPro" id="IPR011011">
    <property type="entry name" value="Znf_FYVE_PHD"/>
</dbReference>
<evidence type="ECO:0000256" key="6">
    <source>
        <dbReference type="ARBA" id="ARBA00022853"/>
    </source>
</evidence>
<feature type="compositionally biased region" description="Gly residues" evidence="12">
    <location>
        <begin position="540"/>
        <end position="551"/>
    </location>
</feature>
<dbReference type="AlphaFoldDB" id="A0A066VI97"/>
<feature type="binding site" evidence="9">
    <location>
        <position position="484"/>
    </location>
    <ligand>
        <name>Zn(2+)</name>
        <dbReference type="ChEBI" id="CHEBI:29105"/>
        <label>1</label>
    </ligand>
</feature>
<feature type="site" description="Histone H3K4me3 binding" evidence="8">
    <location>
        <position position="483"/>
    </location>
</feature>
<dbReference type="InterPro" id="IPR024610">
    <property type="entry name" value="ING_N_histone-binding"/>
</dbReference>
<feature type="binding site" evidence="9">
    <location>
        <position position="486"/>
    </location>
    <ligand>
        <name>Zn(2+)</name>
        <dbReference type="ChEBI" id="CHEBI:29105"/>
        <label>1</label>
    </ligand>
</feature>
<feature type="compositionally biased region" description="Basic and acidic residues" evidence="12">
    <location>
        <begin position="320"/>
        <end position="335"/>
    </location>
</feature>
<dbReference type="PROSITE" id="PS50016">
    <property type="entry name" value="ZF_PHD_2"/>
    <property type="match status" value="1"/>
</dbReference>
<feature type="site" description="Histone H3K4me3 binding" evidence="8">
    <location>
        <position position="498"/>
    </location>
</feature>
<dbReference type="Gene3D" id="3.30.40.10">
    <property type="entry name" value="Zinc/RING finger domain, C3HC4 (zinc finger)"/>
    <property type="match status" value="1"/>
</dbReference>
<feature type="binding site" evidence="9">
    <location>
        <position position="527"/>
    </location>
    <ligand>
        <name>Zn(2+)</name>
        <dbReference type="ChEBI" id="CHEBI:29105"/>
        <label>2</label>
    </ligand>
</feature>
<evidence type="ECO:0000259" key="13">
    <source>
        <dbReference type="PROSITE" id="PS50016"/>
    </source>
</evidence>
<feature type="compositionally biased region" description="Low complexity" evidence="12">
    <location>
        <begin position="1"/>
        <end position="19"/>
    </location>
</feature>
<feature type="domain" description="PHD-type" evidence="13">
    <location>
        <begin position="481"/>
        <end position="530"/>
    </location>
</feature>
<feature type="binding site" evidence="9">
    <location>
        <position position="511"/>
    </location>
    <ligand>
        <name>Zn(2+)</name>
        <dbReference type="ChEBI" id="CHEBI:29105"/>
        <label>1</label>
    </ligand>
</feature>
<dbReference type="InterPro" id="IPR001965">
    <property type="entry name" value="Znf_PHD"/>
</dbReference>
<dbReference type="GO" id="GO:0006355">
    <property type="term" value="P:regulation of DNA-templated transcription"/>
    <property type="evidence" value="ECO:0007669"/>
    <property type="project" value="TreeGrafter"/>
</dbReference>
<dbReference type="HOGENOM" id="CLU_006204_2_0_1"/>
<sequence>MPRQSSANNAPAATTASSSHMQPPTPAGYMIQKRQAASSSSAAAAPYAHLQHPPPSAQDLTLFTSLAAYADALDALPLDLTRSFSDLRELDAVLGAHISSLTARLAYLTSLIEDPNITPGERLVALKEVAEEARAYKMGGEDKIRVAVNTAEIIVSHTDYIDSLLDNLNSVHSLSPYLDPVAYLRGKGIIPSTLNPDGLVTALGGTSSYRGGGVAGGSGAGSMSGYYNGAASESLTAVNSGKKSRKTASGATVAGGGSAVAQGGASASDRRSYQSAATARDVSLSAAVPALSASAGTSVASKKRKAPGGAASSSSAAKTARADQDDAVLRTDKRMAKSNSRTAHSSGVRSAEYGDALDHQDGVSAAASRLSGRGRNARASSKLDTTEDEGEGNGHAMPLGGYGNEVATFSRRGSRPPAAGSSGGGVGLPGASASDGLLDGLPRGHRISAGGPTGPDGLLPPVGGHTDGSTVPPPGFVPEERRYCYCNQFSFGEMIGCDDDDCEREWFHIDCVGLEKPPSGTWYCEECSQRRQRKAKKGKNGTGGSGRSGRK</sequence>
<dbReference type="SMART" id="SM00249">
    <property type="entry name" value="PHD"/>
    <property type="match status" value="1"/>
</dbReference>
<accession>A0A066VI97</accession>
<dbReference type="SMART" id="SM01408">
    <property type="entry name" value="ING"/>
    <property type="match status" value="1"/>
</dbReference>
<dbReference type="InterPro" id="IPR028651">
    <property type="entry name" value="ING_fam"/>
</dbReference>
<dbReference type="GeneID" id="25265262"/>
<dbReference type="OMA" id="YKMGGED"/>
<dbReference type="CDD" id="cd15505">
    <property type="entry name" value="PHD_ING"/>
    <property type="match status" value="1"/>
</dbReference>
<evidence type="ECO:0000256" key="9">
    <source>
        <dbReference type="PIRSR" id="PIRSR628651-51"/>
    </source>
</evidence>
<feature type="compositionally biased region" description="Low complexity" evidence="12">
    <location>
        <begin position="455"/>
        <end position="464"/>
    </location>
</feature>
<dbReference type="SUPFAM" id="SSF57903">
    <property type="entry name" value="FYVE/PHD zinc finger"/>
    <property type="match status" value="1"/>
</dbReference>
<evidence type="ECO:0000256" key="12">
    <source>
        <dbReference type="SAM" id="MobiDB-lite"/>
    </source>
</evidence>
<dbReference type="Pfam" id="PF12998">
    <property type="entry name" value="ING"/>
    <property type="match status" value="1"/>
</dbReference>
<keyword evidence="15" id="KW-1185">Reference proteome</keyword>
<organism evidence="14 15">
    <name type="scientific">Tilletiaria anomala (strain ATCC 24038 / CBS 436.72 / UBC 951)</name>
    <dbReference type="NCBI Taxonomy" id="1037660"/>
    <lineage>
        <taxon>Eukaryota</taxon>
        <taxon>Fungi</taxon>
        <taxon>Dikarya</taxon>
        <taxon>Basidiomycota</taxon>
        <taxon>Ustilaginomycotina</taxon>
        <taxon>Exobasidiomycetes</taxon>
        <taxon>Georgefischeriales</taxon>
        <taxon>Tilletiariaceae</taxon>
        <taxon>Tilletiaria</taxon>
    </lineage>
</organism>
<feature type="binding site" evidence="9">
    <location>
        <position position="502"/>
    </location>
    <ligand>
        <name>Zn(2+)</name>
        <dbReference type="ChEBI" id="CHEBI:29105"/>
        <label>2</label>
    </ligand>
</feature>
<dbReference type="Gene3D" id="6.10.140.1740">
    <property type="match status" value="1"/>
</dbReference>
<comment type="subunit">
    <text evidence="11">Component of an histone acetyltransferase complex. Interacts with H3K4me3 and to a lesser extent with H3K4me2.</text>
</comment>
<evidence type="ECO:0000256" key="2">
    <source>
        <dbReference type="ARBA" id="ARBA00010210"/>
    </source>
</evidence>
<dbReference type="InterPro" id="IPR013083">
    <property type="entry name" value="Znf_RING/FYVE/PHD"/>
</dbReference>
<dbReference type="InterPro" id="IPR019786">
    <property type="entry name" value="Zinc_finger_PHD-type_CS"/>
</dbReference>
<feature type="region of interest" description="Disordered" evidence="12">
    <location>
        <begin position="530"/>
        <end position="551"/>
    </location>
</feature>
<comment type="subcellular location">
    <subcellularLocation>
        <location evidence="1 11">Nucleus</location>
    </subcellularLocation>
</comment>